<dbReference type="Proteomes" id="UP000070520">
    <property type="component" value="Unassembled WGS sequence"/>
</dbReference>
<protein>
    <submittedName>
        <fullName evidence="1">Uncharacterized protein</fullName>
    </submittedName>
</protein>
<dbReference type="EMBL" id="LHXW01000067">
    <property type="protein sequence ID" value="KXA99134.1"/>
    <property type="molecule type" value="Genomic_DNA"/>
</dbReference>
<name>A0A133UY80_9EURY</name>
<evidence type="ECO:0000313" key="1">
    <source>
        <dbReference type="EMBL" id="KXA99134.1"/>
    </source>
</evidence>
<accession>A0A133UY80</accession>
<proteinExistence type="predicted"/>
<comment type="caution">
    <text evidence="1">The sequence shown here is derived from an EMBL/GenBank/DDBJ whole genome shotgun (WGS) entry which is preliminary data.</text>
</comment>
<organism evidence="1 2">
    <name type="scientific">candidate division MSBL1 archaeon SCGC-AAA261C02</name>
    <dbReference type="NCBI Taxonomy" id="1698272"/>
    <lineage>
        <taxon>Archaea</taxon>
        <taxon>Methanobacteriati</taxon>
        <taxon>Methanobacteriota</taxon>
        <taxon>candidate division MSBL1</taxon>
    </lineage>
</organism>
<evidence type="ECO:0000313" key="2">
    <source>
        <dbReference type="Proteomes" id="UP000070520"/>
    </source>
</evidence>
<reference evidence="1 2" key="1">
    <citation type="journal article" date="2016" name="Sci. Rep.">
        <title>Metabolic traits of an uncultured archaeal lineage -MSBL1- from brine pools of the Red Sea.</title>
        <authorList>
            <person name="Mwirichia R."/>
            <person name="Alam I."/>
            <person name="Rashid M."/>
            <person name="Vinu M."/>
            <person name="Ba-Alawi W."/>
            <person name="Anthony Kamau A."/>
            <person name="Kamanda Ngugi D."/>
            <person name="Goker M."/>
            <person name="Klenk H.P."/>
            <person name="Bajic V."/>
            <person name="Stingl U."/>
        </authorList>
    </citation>
    <scope>NUCLEOTIDE SEQUENCE [LARGE SCALE GENOMIC DNA]</scope>
    <source>
        <strain evidence="1">SCGC-AAA261C02</strain>
    </source>
</reference>
<dbReference type="AlphaFoldDB" id="A0A133UY80"/>
<sequence>MKRGLKTFARALRDGNLGKAKEMSDRIVQGDLDAKVWEGYHMALEGMISGLEAGNDLALIRQIADGKYSKKELEDLKKKMEQKSAQKFIPPDERGFNDAWADVLQVMIE</sequence>
<gene>
    <name evidence="1" type="ORF">AKJ42_03695</name>
</gene>
<keyword evidence="2" id="KW-1185">Reference proteome</keyword>